<evidence type="ECO:0000256" key="1">
    <source>
        <dbReference type="SAM" id="MobiDB-lite"/>
    </source>
</evidence>
<evidence type="ECO:0008006" key="4">
    <source>
        <dbReference type="Google" id="ProtNLM"/>
    </source>
</evidence>
<gene>
    <name evidence="2" type="ORF">KGD83_18890</name>
</gene>
<sequence length="341" mass="36116">MVYALDLPLPVTRGGGLARPTITDPDNVPDEQNAVIDREVVVPCLAVDDGTRSRSWVIENSPTYTLRRRSYTLVAALDLRGSSEDGHMGQTVSWGATDTRTRTYSKSVGVTVGFEAGVAVEGVGVKVSGSVTTALGYSRSFADSEMHQQSVEADGNAAAGYVTAMYAEKHVVHVVRDDAGHTFCCDDGKNVAAFDAGMRYAVVDNSGKLARPPARTGGFDPSVLSADGHRAARGADGLIRSFGRSPDTTEVPAPGQLTGPYAPGCVPGPRSPQRTGQGATADTPASWESRGRVGAANACCRRRLRETAAWTDGPVREGKCACGRDDARTRFRERRASRARA</sequence>
<organism evidence="2 3">
    <name type="scientific">Nocardiopsis akebiae</name>
    <dbReference type="NCBI Taxonomy" id="2831968"/>
    <lineage>
        <taxon>Bacteria</taxon>
        <taxon>Bacillati</taxon>
        <taxon>Actinomycetota</taxon>
        <taxon>Actinomycetes</taxon>
        <taxon>Streptosporangiales</taxon>
        <taxon>Nocardiopsidaceae</taxon>
        <taxon>Nocardiopsis</taxon>
    </lineage>
</organism>
<reference evidence="3" key="1">
    <citation type="submission" date="2021-05" db="EMBL/GenBank/DDBJ databases">
        <title>Direct Submission.</title>
        <authorList>
            <person name="Li K."/>
            <person name="Gao J."/>
        </authorList>
    </citation>
    <scope>NUCLEOTIDE SEQUENCE [LARGE SCALE GENOMIC DNA]</scope>
    <source>
        <strain evidence="3">HDS12</strain>
    </source>
</reference>
<evidence type="ECO:0000313" key="2">
    <source>
        <dbReference type="EMBL" id="QUX27373.1"/>
    </source>
</evidence>
<keyword evidence="3" id="KW-1185">Reference proteome</keyword>
<dbReference type="Proteomes" id="UP000678016">
    <property type="component" value="Chromosome"/>
</dbReference>
<evidence type="ECO:0000313" key="3">
    <source>
        <dbReference type="Proteomes" id="UP000678016"/>
    </source>
</evidence>
<feature type="region of interest" description="Disordered" evidence="1">
    <location>
        <begin position="239"/>
        <end position="290"/>
    </location>
</feature>
<accession>A0ABX8C2P1</accession>
<dbReference type="EMBL" id="CP074132">
    <property type="protein sequence ID" value="QUX27373.1"/>
    <property type="molecule type" value="Genomic_DNA"/>
</dbReference>
<name>A0ABX8C2P1_9ACTN</name>
<dbReference type="RefSeq" id="WP_212640439.1">
    <property type="nucleotide sequence ID" value="NZ_CP074132.1"/>
</dbReference>
<protein>
    <recommendedName>
        <fullName evidence="4">Insecticidal crystal toxin domain-containing protein</fullName>
    </recommendedName>
</protein>
<proteinExistence type="predicted"/>